<evidence type="ECO:0000256" key="1">
    <source>
        <dbReference type="SAM" id="SignalP"/>
    </source>
</evidence>
<sequence length="147" mass="17713">MRPRWCLLVVVSFSAQQILNVCEDPRLREQEWGNFMDPSIREQELIERNEVGHFFYRFRNGESGADVYDRCTLFLDTLFRKLNTGYFLSDNILIVSHGLFMSLFCMRYFRLTAEKHRRLKDFDNCEYCILERNRKTGSYELKTQIIE</sequence>
<dbReference type="OrthoDB" id="10261749at2759"/>
<dbReference type="Pfam" id="PF00300">
    <property type="entry name" value="His_Phos_1"/>
    <property type="match status" value="1"/>
</dbReference>
<dbReference type="InterPro" id="IPR029033">
    <property type="entry name" value="His_PPase_superfam"/>
</dbReference>
<feature type="chain" id="PRO_5036226552" description="Phosphoglycerate mutase" evidence="1">
    <location>
        <begin position="21"/>
        <end position="147"/>
    </location>
</feature>
<organism evidence="2 4">
    <name type="scientific">Didymodactylos carnosus</name>
    <dbReference type="NCBI Taxonomy" id="1234261"/>
    <lineage>
        <taxon>Eukaryota</taxon>
        <taxon>Metazoa</taxon>
        <taxon>Spiralia</taxon>
        <taxon>Gnathifera</taxon>
        <taxon>Rotifera</taxon>
        <taxon>Eurotatoria</taxon>
        <taxon>Bdelloidea</taxon>
        <taxon>Philodinida</taxon>
        <taxon>Philodinidae</taxon>
        <taxon>Didymodactylos</taxon>
    </lineage>
</organism>
<evidence type="ECO:0000313" key="3">
    <source>
        <dbReference type="EMBL" id="CAF3991577.1"/>
    </source>
</evidence>
<dbReference type="InterPro" id="IPR052765">
    <property type="entry name" value="PGM-Related"/>
</dbReference>
<dbReference type="EMBL" id="CAJNOQ010009580">
    <property type="protein sequence ID" value="CAF1228812.1"/>
    <property type="molecule type" value="Genomic_DNA"/>
</dbReference>
<proteinExistence type="predicted"/>
<keyword evidence="4" id="KW-1185">Reference proteome</keyword>
<feature type="signal peptide" evidence="1">
    <location>
        <begin position="1"/>
        <end position="20"/>
    </location>
</feature>
<dbReference type="InterPro" id="IPR013078">
    <property type="entry name" value="His_Pase_superF_clade-1"/>
</dbReference>
<dbReference type="Proteomes" id="UP000681722">
    <property type="component" value="Unassembled WGS sequence"/>
</dbReference>
<name>A0A814YFL5_9BILA</name>
<evidence type="ECO:0008006" key="5">
    <source>
        <dbReference type="Google" id="ProtNLM"/>
    </source>
</evidence>
<protein>
    <recommendedName>
        <fullName evidence="5">Phosphoglycerate mutase</fullName>
    </recommendedName>
</protein>
<keyword evidence="1" id="KW-0732">Signal</keyword>
<dbReference type="Proteomes" id="UP000663829">
    <property type="component" value="Unassembled WGS sequence"/>
</dbReference>
<dbReference type="EMBL" id="CAJOBC010009586">
    <property type="protein sequence ID" value="CAF3991577.1"/>
    <property type="molecule type" value="Genomic_DNA"/>
</dbReference>
<accession>A0A814YFL5</accession>
<reference evidence="2" key="1">
    <citation type="submission" date="2021-02" db="EMBL/GenBank/DDBJ databases">
        <authorList>
            <person name="Nowell W R."/>
        </authorList>
    </citation>
    <scope>NUCLEOTIDE SEQUENCE</scope>
</reference>
<evidence type="ECO:0000313" key="4">
    <source>
        <dbReference type="Proteomes" id="UP000663829"/>
    </source>
</evidence>
<dbReference type="PANTHER" id="PTHR46192">
    <property type="entry name" value="BROAD-RANGE ACID PHOSPHATASE DET1"/>
    <property type="match status" value="1"/>
</dbReference>
<comment type="caution">
    <text evidence="2">The sequence shown here is derived from an EMBL/GenBank/DDBJ whole genome shotgun (WGS) entry which is preliminary data.</text>
</comment>
<dbReference type="SUPFAM" id="SSF53254">
    <property type="entry name" value="Phosphoglycerate mutase-like"/>
    <property type="match status" value="1"/>
</dbReference>
<dbReference type="AlphaFoldDB" id="A0A814YFL5"/>
<evidence type="ECO:0000313" key="2">
    <source>
        <dbReference type="EMBL" id="CAF1228812.1"/>
    </source>
</evidence>
<dbReference type="Gene3D" id="3.40.50.1240">
    <property type="entry name" value="Phosphoglycerate mutase-like"/>
    <property type="match status" value="1"/>
</dbReference>
<gene>
    <name evidence="2" type="ORF">GPM918_LOCUS25063</name>
    <name evidence="3" type="ORF">SRO942_LOCUS25070</name>
</gene>